<evidence type="ECO:0000313" key="2">
    <source>
        <dbReference type="EMBL" id="KAJ8301269.1"/>
    </source>
</evidence>
<feature type="chain" id="PRO_5046380041" evidence="1">
    <location>
        <begin position="23"/>
        <end position="108"/>
    </location>
</feature>
<sequence>MKAQIYEGILVLLALCCVGTEAQFNRTLRSSFDCNDINSLSRRGGYINWNGASLSSCSIDIFSTSNLLDNICVEMQTINIQDCSVEIEFSNSFDVIFKIAFLTWQLLQ</sequence>
<feature type="signal peptide" evidence="1">
    <location>
        <begin position="1"/>
        <end position="22"/>
    </location>
</feature>
<keyword evidence="3" id="KW-1185">Reference proteome</keyword>
<dbReference type="EMBL" id="JARBDR010000918">
    <property type="protein sequence ID" value="KAJ8301269.1"/>
    <property type="molecule type" value="Genomic_DNA"/>
</dbReference>
<dbReference type="Proteomes" id="UP001217089">
    <property type="component" value="Unassembled WGS sequence"/>
</dbReference>
<evidence type="ECO:0000256" key="1">
    <source>
        <dbReference type="SAM" id="SignalP"/>
    </source>
</evidence>
<evidence type="ECO:0000313" key="3">
    <source>
        <dbReference type="Proteomes" id="UP001217089"/>
    </source>
</evidence>
<accession>A0ABQ9E7E3</accession>
<comment type="caution">
    <text evidence="2">The sequence shown here is derived from an EMBL/GenBank/DDBJ whole genome shotgun (WGS) entry which is preliminary data.</text>
</comment>
<organism evidence="2 3">
    <name type="scientific">Tegillarca granosa</name>
    <name type="common">Malaysian cockle</name>
    <name type="synonym">Anadara granosa</name>
    <dbReference type="NCBI Taxonomy" id="220873"/>
    <lineage>
        <taxon>Eukaryota</taxon>
        <taxon>Metazoa</taxon>
        <taxon>Spiralia</taxon>
        <taxon>Lophotrochozoa</taxon>
        <taxon>Mollusca</taxon>
        <taxon>Bivalvia</taxon>
        <taxon>Autobranchia</taxon>
        <taxon>Pteriomorphia</taxon>
        <taxon>Arcoida</taxon>
        <taxon>Arcoidea</taxon>
        <taxon>Arcidae</taxon>
        <taxon>Tegillarca</taxon>
    </lineage>
</organism>
<keyword evidence="1" id="KW-0732">Signal</keyword>
<name>A0ABQ9E7E3_TEGGR</name>
<proteinExistence type="predicted"/>
<gene>
    <name evidence="2" type="ORF">KUTeg_020256</name>
</gene>
<protein>
    <submittedName>
        <fullName evidence="2">Uncharacterized protein</fullName>
    </submittedName>
</protein>
<reference evidence="2 3" key="1">
    <citation type="submission" date="2022-12" db="EMBL/GenBank/DDBJ databases">
        <title>Chromosome-level genome of Tegillarca granosa.</title>
        <authorList>
            <person name="Kim J."/>
        </authorList>
    </citation>
    <scope>NUCLEOTIDE SEQUENCE [LARGE SCALE GENOMIC DNA]</scope>
    <source>
        <strain evidence="2">Teg-2019</strain>
        <tissue evidence="2">Adductor muscle</tissue>
    </source>
</reference>